<dbReference type="GO" id="GO:0009570">
    <property type="term" value="C:chloroplast stroma"/>
    <property type="evidence" value="ECO:0007669"/>
    <property type="project" value="TreeGrafter"/>
</dbReference>
<evidence type="ECO:0000259" key="2">
    <source>
        <dbReference type="Pfam" id="PF16035"/>
    </source>
</evidence>
<dbReference type="GO" id="GO:0009813">
    <property type="term" value="P:flavonoid biosynthetic process"/>
    <property type="evidence" value="ECO:0007669"/>
    <property type="project" value="UniProtKB-UniPathway"/>
</dbReference>
<comment type="similarity">
    <text evidence="1">Belongs to the chalcone isomerase family.</text>
</comment>
<protein>
    <recommendedName>
        <fullName evidence="2">Chalcone isomerase domain-containing protein</fullName>
    </recommendedName>
</protein>
<sequence>MRNNWFFFMDLDGESQYMFPLEPLLSQGFGANLFSQLSSFVDSPLHQSRFLHVPGTMAFQEALNRMSKLAGGLIFWFTSASSSNLSHQISRNQSSPTPGSCGSFPQVNNSASTRCDLAGSGFGSVSKGGSSPPVVFSTISRFVTRLLLREAERLQSFPFLSLAASLVPPFDNLASKALAIPLENGDVQVHSSIDQGPCEVEHHGCSGLSFSDLNWTRHAVEPKTGIELPIFLDNILAGQEGSILTSEVLVGTGSKTMTIIKIKSLKIYAFGFYVHPSSVCEKLGPKYASIPIGELNKHRDFYEDLLREDISMTVRLVINCNGIKISTVKDVFEKSLRNRLLKVTFLLVILSFPTSSVIEGKCPVRILILQNTFLDFSQTNPDTDYHCLTTFGSFFTKDIPLPAGTTVDFRQTADGKLITENSILAVGGNQIGVVCSKDLCRAFFDMYIGDTPVSEQAKEEIGKNVASIIGKC</sequence>
<dbReference type="EMBL" id="JADGMS010000018">
    <property type="protein sequence ID" value="KAF9662287.1"/>
    <property type="molecule type" value="Genomic_DNA"/>
</dbReference>
<dbReference type="Pfam" id="PF16035">
    <property type="entry name" value="Chalcone_2"/>
    <property type="match status" value="1"/>
</dbReference>
<gene>
    <name evidence="3" type="ORF">SADUNF_Sadunf18G0037300</name>
</gene>
<accession>A0A835MDC9</accession>
<dbReference type="GO" id="GO:0005504">
    <property type="term" value="F:fatty acid binding"/>
    <property type="evidence" value="ECO:0007669"/>
    <property type="project" value="TreeGrafter"/>
</dbReference>
<dbReference type="Gene3D" id="1.10.890.20">
    <property type="match status" value="1"/>
</dbReference>
<dbReference type="SUPFAM" id="SSF54626">
    <property type="entry name" value="Chalcone isomerase"/>
    <property type="match status" value="1"/>
</dbReference>
<feature type="domain" description="Chalcone isomerase" evidence="2">
    <location>
        <begin position="248"/>
        <end position="461"/>
    </location>
</feature>
<dbReference type="Gene3D" id="3.50.70.10">
    <property type="match status" value="2"/>
</dbReference>
<proteinExistence type="inferred from homology"/>
<organism evidence="3 4">
    <name type="scientific">Salix dunnii</name>
    <dbReference type="NCBI Taxonomy" id="1413687"/>
    <lineage>
        <taxon>Eukaryota</taxon>
        <taxon>Viridiplantae</taxon>
        <taxon>Streptophyta</taxon>
        <taxon>Embryophyta</taxon>
        <taxon>Tracheophyta</taxon>
        <taxon>Spermatophyta</taxon>
        <taxon>Magnoliopsida</taxon>
        <taxon>eudicotyledons</taxon>
        <taxon>Gunneridae</taxon>
        <taxon>Pentapetalae</taxon>
        <taxon>rosids</taxon>
        <taxon>fabids</taxon>
        <taxon>Malpighiales</taxon>
        <taxon>Salicaceae</taxon>
        <taxon>Saliceae</taxon>
        <taxon>Salix</taxon>
    </lineage>
</organism>
<dbReference type="InterPro" id="IPR016089">
    <property type="entry name" value="Chalcone_isomerase_bundle_sf"/>
</dbReference>
<evidence type="ECO:0000256" key="1">
    <source>
        <dbReference type="ARBA" id="ARBA00007166"/>
    </source>
</evidence>
<dbReference type="UniPathway" id="UPA00154"/>
<evidence type="ECO:0000313" key="4">
    <source>
        <dbReference type="Proteomes" id="UP000657918"/>
    </source>
</evidence>
<comment type="caution">
    <text evidence="3">The sequence shown here is derived from an EMBL/GenBank/DDBJ whole genome shotgun (WGS) entry which is preliminary data.</text>
</comment>
<reference evidence="3 4" key="1">
    <citation type="submission" date="2020-10" db="EMBL/GenBank/DDBJ databases">
        <title>Plant Genome Project.</title>
        <authorList>
            <person name="Zhang R.-G."/>
        </authorList>
    </citation>
    <scope>NUCLEOTIDE SEQUENCE [LARGE SCALE GENOMIC DNA]</scope>
    <source>
        <strain evidence="3">FAFU-HL-1</strain>
        <tissue evidence="3">Leaf</tissue>
    </source>
</reference>
<dbReference type="GO" id="GO:0016872">
    <property type="term" value="F:intramolecular lyase activity"/>
    <property type="evidence" value="ECO:0007669"/>
    <property type="project" value="InterPro"/>
</dbReference>
<name>A0A835MDC9_9ROSI</name>
<evidence type="ECO:0000313" key="3">
    <source>
        <dbReference type="EMBL" id="KAF9662287.1"/>
    </source>
</evidence>
<dbReference type="InterPro" id="IPR036298">
    <property type="entry name" value="Chalcone_isomerase_sf"/>
</dbReference>
<dbReference type="OrthoDB" id="18193at2759"/>
<dbReference type="InterPro" id="IPR016087">
    <property type="entry name" value="Chalcone_isomerase"/>
</dbReference>
<dbReference type="Proteomes" id="UP000657918">
    <property type="component" value="Unassembled WGS sequence"/>
</dbReference>
<dbReference type="AlphaFoldDB" id="A0A835MDC9"/>
<dbReference type="PANTHER" id="PTHR47284">
    <property type="entry name" value="FATTY-ACID-BINDING PROTEIN 2"/>
    <property type="match status" value="1"/>
</dbReference>
<dbReference type="PANTHER" id="PTHR47284:SF3">
    <property type="entry name" value="FATTY-ACID-BINDING PROTEIN 2"/>
    <property type="match status" value="1"/>
</dbReference>
<keyword evidence="4" id="KW-1185">Reference proteome</keyword>
<dbReference type="InterPro" id="IPR016088">
    <property type="entry name" value="Chalcone_isomerase_3-sand"/>
</dbReference>